<organism evidence="1 2">
    <name type="scientific">Flavobacterium fructosi</name>
    <dbReference type="NCBI Taxonomy" id="3230416"/>
    <lineage>
        <taxon>Bacteria</taxon>
        <taxon>Pseudomonadati</taxon>
        <taxon>Bacteroidota</taxon>
        <taxon>Flavobacteriia</taxon>
        <taxon>Flavobacteriales</taxon>
        <taxon>Flavobacteriaceae</taxon>
        <taxon>Flavobacterium</taxon>
    </lineage>
</organism>
<dbReference type="EMBL" id="JBHZQA010000002">
    <property type="protein sequence ID" value="MFE3847018.1"/>
    <property type="molecule type" value="Genomic_DNA"/>
</dbReference>
<dbReference type="Proteomes" id="UP001600039">
    <property type="component" value="Unassembled WGS sequence"/>
</dbReference>
<comment type="caution">
    <text evidence="1">The sequence shown here is derived from an EMBL/GenBank/DDBJ whole genome shotgun (WGS) entry which is preliminary data.</text>
</comment>
<accession>A0ABW6HJV3</accession>
<gene>
    <name evidence="1" type="ORF">ACFX5D_03430</name>
</gene>
<dbReference type="Gene3D" id="3.30.70.1290">
    <property type="entry name" value="Transposase IS200-like"/>
    <property type="match status" value="1"/>
</dbReference>
<evidence type="ECO:0008006" key="3">
    <source>
        <dbReference type="Google" id="ProtNLM"/>
    </source>
</evidence>
<keyword evidence="2" id="KW-1185">Reference proteome</keyword>
<reference evidence="1 2" key="1">
    <citation type="submission" date="2024-06" db="EMBL/GenBank/DDBJ databases">
        <title>Flavobacterium spp. isolated from glacier.</title>
        <authorList>
            <person name="Han D."/>
        </authorList>
    </citation>
    <scope>NUCLEOTIDE SEQUENCE [LARGE SCALE GENOMIC DNA]</scope>
    <source>
        <strain evidence="1 2">LB3P45</strain>
    </source>
</reference>
<evidence type="ECO:0000313" key="1">
    <source>
        <dbReference type="EMBL" id="MFE3847018.1"/>
    </source>
</evidence>
<sequence>MAKTILDKIRNCPESRRDWMLERFKFASESYTRNKNYQFWQYVNLAREIYTNQFMWSILDYIHLNPVRAGLVEKTAHYIYLSTSKYVEDSGFLKIEKADNSNVNSMEASILINAFSI</sequence>
<proteinExistence type="predicted"/>
<protein>
    <recommendedName>
        <fullName evidence="3">Transposase IS200 like</fullName>
    </recommendedName>
</protein>
<dbReference type="RefSeq" id="WP_379856858.1">
    <property type="nucleotide sequence ID" value="NZ_JBHZQA010000002.1"/>
</dbReference>
<dbReference type="InterPro" id="IPR036515">
    <property type="entry name" value="Transposase_17_sf"/>
</dbReference>
<evidence type="ECO:0000313" key="2">
    <source>
        <dbReference type="Proteomes" id="UP001600039"/>
    </source>
</evidence>
<name>A0ABW6HJV3_9FLAO</name>